<evidence type="ECO:0000256" key="2">
    <source>
        <dbReference type="ARBA" id="ARBA00004496"/>
    </source>
</evidence>
<evidence type="ECO:0000256" key="1">
    <source>
        <dbReference type="ARBA" id="ARBA00004123"/>
    </source>
</evidence>
<evidence type="ECO:0000313" key="8">
    <source>
        <dbReference type="Proteomes" id="UP000268321"/>
    </source>
</evidence>
<evidence type="ECO:0000256" key="6">
    <source>
        <dbReference type="ARBA" id="ARBA00023242"/>
    </source>
</evidence>
<dbReference type="AlphaFoldDB" id="A0A4P9ZE74"/>
<evidence type="ECO:0000313" key="7">
    <source>
        <dbReference type="EMBL" id="RKP31078.1"/>
    </source>
</evidence>
<keyword evidence="8" id="KW-1185">Reference proteome</keyword>
<dbReference type="InterPro" id="IPR039924">
    <property type="entry name" value="ICln/Lot5/Saf5"/>
</dbReference>
<keyword evidence="6" id="KW-0539">Nucleus</keyword>
<dbReference type="InterPro" id="IPR011993">
    <property type="entry name" value="PH-like_dom_sf"/>
</dbReference>
<dbReference type="Proteomes" id="UP000268321">
    <property type="component" value="Unassembled WGS sequence"/>
</dbReference>
<comment type="subcellular location">
    <subcellularLocation>
        <location evidence="2">Cytoplasm</location>
    </subcellularLocation>
    <subcellularLocation>
        <location evidence="1">Nucleus</location>
    </subcellularLocation>
</comment>
<dbReference type="OrthoDB" id="19714at2759"/>
<dbReference type="GO" id="GO:0005737">
    <property type="term" value="C:cytoplasm"/>
    <property type="evidence" value="ECO:0007669"/>
    <property type="project" value="UniProtKB-SubCell"/>
</dbReference>
<gene>
    <name evidence="7" type="ORF">METBISCDRAFT_26900</name>
</gene>
<sequence length="253" mass="27817">MPAHPKITRECPSVENTVFVDSYKSQYPARYSSEDDDKHVLHAGGHGYGVFESGLAAHLDPQVARIFGSPVTLFVLNSIFVIWSDSLNHGLEIPYTLIALHALKEMDSQLVLYLQILPCLLFTLPDGPEEVGNFDVVIRTEDAEFPLQTKMQSPSLFAKNSTMPELYCALSTCSALHYDSDSESNGLEGPAWITKDSDSQLEVPPHWINSGVADDLVMDSPFEDQLGEAGMNIDVGETAVIGVRRRNSDAFNA</sequence>
<organism evidence="7 8">
    <name type="scientific">Metschnikowia bicuspidata</name>
    <dbReference type="NCBI Taxonomy" id="27322"/>
    <lineage>
        <taxon>Eukaryota</taxon>
        <taxon>Fungi</taxon>
        <taxon>Dikarya</taxon>
        <taxon>Ascomycota</taxon>
        <taxon>Saccharomycotina</taxon>
        <taxon>Pichiomycetes</taxon>
        <taxon>Metschnikowiaceae</taxon>
        <taxon>Metschnikowia</taxon>
    </lineage>
</organism>
<reference evidence="8" key="1">
    <citation type="journal article" date="2018" name="Nat. Microbiol.">
        <title>Leveraging single-cell genomics to expand the fungal tree of life.</title>
        <authorList>
            <person name="Ahrendt S.R."/>
            <person name="Quandt C.A."/>
            <person name="Ciobanu D."/>
            <person name="Clum A."/>
            <person name="Salamov A."/>
            <person name="Andreopoulos B."/>
            <person name="Cheng J.F."/>
            <person name="Woyke T."/>
            <person name="Pelin A."/>
            <person name="Henrissat B."/>
            <person name="Reynolds N.K."/>
            <person name="Benny G.L."/>
            <person name="Smith M.E."/>
            <person name="James T.Y."/>
            <person name="Grigoriev I.V."/>
        </authorList>
    </citation>
    <scope>NUCLEOTIDE SEQUENCE [LARGE SCALE GENOMIC DNA]</scope>
    <source>
        <strain evidence="8">Baker2002</strain>
    </source>
</reference>
<protein>
    <recommendedName>
        <fullName evidence="4">Protein LOT5</fullName>
    </recommendedName>
</protein>
<accession>A0A4P9ZE74</accession>
<evidence type="ECO:0000256" key="4">
    <source>
        <dbReference type="ARBA" id="ARBA00015935"/>
    </source>
</evidence>
<comment type="similarity">
    <text evidence="3">Belongs to the LOT5 family.</text>
</comment>
<keyword evidence="5" id="KW-0963">Cytoplasm</keyword>
<dbReference type="EMBL" id="ML004447">
    <property type="protein sequence ID" value="RKP31078.1"/>
    <property type="molecule type" value="Genomic_DNA"/>
</dbReference>
<dbReference type="GO" id="GO:0005634">
    <property type="term" value="C:nucleus"/>
    <property type="evidence" value="ECO:0007669"/>
    <property type="project" value="UniProtKB-SubCell"/>
</dbReference>
<dbReference type="Gene3D" id="2.30.29.30">
    <property type="entry name" value="Pleckstrin-homology domain (PH domain)/Phosphotyrosine-binding domain (PTB)"/>
    <property type="match status" value="1"/>
</dbReference>
<evidence type="ECO:0000256" key="5">
    <source>
        <dbReference type="ARBA" id="ARBA00022490"/>
    </source>
</evidence>
<proteinExistence type="inferred from homology"/>
<dbReference type="Pfam" id="PF03517">
    <property type="entry name" value="Voldacs"/>
    <property type="match status" value="1"/>
</dbReference>
<evidence type="ECO:0000256" key="3">
    <source>
        <dbReference type="ARBA" id="ARBA00006172"/>
    </source>
</evidence>
<name>A0A4P9ZE74_9ASCO</name>